<reference evidence="1 2" key="1">
    <citation type="submission" date="2014-04" db="EMBL/GenBank/DDBJ databases">
        <title>Genome assembly of Hyalangium minutum DSM 14724.</title>
        <authorList>
            <person name="Sharma G."/>
            <person name="Subramanian S."/>
        </authorList>
    </citation>
    <scope>NUCLEOTIDE SEQUENCE [LARGE SCALE GENOMIC DNA]</scope>
    <source>
        <strain evidence="1 2">DSM 14724</strain>
    </source>
</reference>
<dbReference type="Proteomes" id="UP000028725">
    <property type="component" value="Unassembled WGS sequence"/>
</dbReference>
<sequence>MLIDKNDYEECLRGFTVTDCAVRSRTMFYLVAMSDPGSEGPPPPETELVTRVISYFAHKAPEERWGYSAFRGIDGLVAGSSQKPLSQFVGVDGSGQVVAIGSGFEDLEETIPSGRKGPLRGGVRKLRTIDGWLHLSSGYRGLGRRDERNQWSSLCAGLEFTPDPDEDSATYGFDDLDAFGPEDWYCVGGRGDVWRFSGKKWEHLEFPSNMRLHTVCCGGDGWVYVSGSSGHIWKGRRDEWRLIHSDHMVLPFKDMVWFQDRVYCTSDYGLWEIAGDELRESEVPPEIKICSGNLSVADGVMLLAGVYGASYHDGSGWKHLYNTAAFSPVTL</sequence>
<accession>A0A085WIT8</accession>
<name>A0A085WIT8_9BACT</name>
<organism evidence="1 2">
    <name type="scientific">Hyalangium minutum</name>
    <dbReference type="NCBI Taxonomy" id="394096"/>
    <lineage>
        <taxon>Bacteria</taxon>
        <taxon>Pseudomonadati</taxon>
        <taxon>Myxococcota</taxon>
        <taxon>Myxococcia</taxon>
        <taxon>Myxococcales</taxon>
        <taxon>Cystobacterineae</taxon>
        <taxon>Archangiaceae</taxon>
        <taxon>Hyalangium</taxon>
    </lineage>
</organism>
<dbReference type="OrthoDB" id="5516213at2"/>
<comment type="caution">
    <text evidence="1">The sequence shown here is derived from an EMBL/GenBank/DDBJ whole genome shotgun (WGS) entry which is preliminary data.</text>
</comment>
<dbReference type="RefSeq" id="WP_157232089.1">
    <property type="nucleotide sequence ID" value="NZ_JMCB01000007.1"/>
</dbReference>
<evidence type="ECO:0000313" key="2">
    <source>
        <dbReference type="Proteomes" id="UP000028725"/>
    </source>
</evidence>
<gene>
    <name evidence="1" type="ORF">DB31_8084</name>
</gene>
<proteinExistence type="predicted"/>
<keyword evidence="2" id="KW-1185">Reference proteome</keyword>
<dbReference type="AlphaFoldDB" id="A0A085WIT8"/>
<dbReference type="EMBL" id="JMCB01000007">
    <property type="protein sequence ID" value="KFE67601.1"/>
    <property type="molecule type" value="Genomic_DNA"/>
</dbReference>
<protein>
    <recommendedName>
        <fullName evidence="3">BNR repeat domain protein</fullName>
    </recommendedName>
</protein>
<evidence type="ECO:0008006" key="3">
    <source>
        <dbReference type="Google" id="ProtNLM"/>
    </source>
</evidence>
<evidence type="ECO:0000313" key="1">
    <source>
        <dbReference type="EMBL" id="KFE67601.1"/>
    </source>
</evidence>
<dbReference type="STRING" id="394096.DB31_8084"/>